<protein>
    <submittedName>
        <fullName evidence="1">Late competence development ComFB family protein</fullName>
    </submittedName>
</protein>
<sequence>MPIKNTMEEFVRQSMDEVFRMYPESCSCEKCREDIMALALNHLPPKYVSTHRGDIFARISTMDPVDKAFIIQEIAKAIQIVNQSPRH</sequence>
<dbReference type="Pfam" id="PF10719">
    <property type="entry name" value="ComFB"/>
    <property type="match status" value="1"/>
</dbReference>
<keyword evidence="2" id="KW-1185">Reference proteome</keyword>
<proteinExistence type="predicted"/>
<organism evidence="1 2">
    <name type="scientific">Selenomonas sputigena</name>
    <dbReference type="NCBI Taxonomy" id="69823"/>
    <lineage>
        <taxon>Bacteria</taxon>
        <taxon>Bacillati</taxon>
        <taxon>Bacillota</taxon>
        <taxon>Negativicutes</taxon>
        <taxon>Selenomonadales</taxon>
        <taxon>Selenomonadaceae</taxon>
        <taxon>Selenomonas</taxon>
    </lineage>
</organism>
<dbReference type="RefSeq" id="WP_368845785.1">
    <property type="nucleotide sequence ID" value="NZ_CP194411.1"/>
</dbReference>
<dbReference type="Proteomes" id="UP001559623">
    <property type="component" value="Unassembled WGS sequence"/>
</dbReference>
<accession>A0ABV3X1R0</accession>
<gene>
    <name evidence="1" type="ORF">QCO44_00085</name>
</gene>
<comment type="caution">
    <text evidence="1">The sequence shown here is derived from an EMBL/GenBank/DDBJ whole genome shotgun (WGS) entry which is preliminary data.</text>
</comment>
<dbReference type="InterPro" id="IPR019657">
    <property type="entry name" value="ComFB"/>
</dbReference>
<dbReference type="EMBL" id="JARVLH010000001">
    <property type="protein sequence ID" value="MEX5284048.1"/>
    <property type="molecule type" value="Genomic_DNA"/>
</dbReference>
<evidence type="ECO:0000313" key="1">
    <source>
        <dbReference type="EMBL" id="MEX5284048.1"/>
    </source>
</evidence>
<name>A0ABV3X1R0_9FIRM</name>
<evidence type="ECO:0000313" key="2">
    <source>
        <dbReference type="Proteomes" id="UP001559623"/>
    </source>
</evidence>
<reference evidence="1 2" key="1">
    <citation type="submission" date="2023-04" db="EMBL/GenBank/DDBJ databases">
        <title>Genome Sequence of Selenomonas sputigena ATCC 33150.</title>
        <authorList>
            <person name="Miller D.P."/>
            <person name="Anvari S."/>
            <person name="Polson S.W."/>
            <person name="Macdonald M."/>
            <person name="Mcdowell J.V."/>
        </authorList>
    </citation>
    <scope>NUCLEOTIDE SEQUENCE [LARGE SCALE GENOMIC DNA]</scope>
    <source>
        <strain evidence="1 2">ATCC 33150</strain>
    </source>
</reference>